<organism evidence="1">
    <name type="scientific">Mesorhizobium sp. WSM2240</name>
    <dbReference type="NCBI Taxonomy" id="3228851"/>
    <lineage>
        <taxon>Bacteria</taxon>
        <taxon>Pseudomonadati</taxon>
        <taxon>Pseudomonadota</taxon>
        <taxon>Alphaproteobacteria</taxon>
        <taxon>Hyphomicrobiales</taxon>
        <taxon>Phyllobacteriaceae</taxon>
        <taxon>Mesorhizobium</taxon>
    </lineage>
</organism>
<protein>
    <submittedName>
        <fullName evidence="1">Uncharacterized protein</fullName>
    </submittedName>
</protein>
<evidence type="ECO:0000313" key="1">
    <source>
        <dbReference type="EMBL" id="XCG52342.1"/>
    </source>
</evidence>
<dbReference type="AlphaFoldDB" id="A0AAU8D1J0"/>
<sequence length="83" mass="9066">MSGKSNRDLQRRVGNVCFQEVARLVSTADMGRNLDIHTQGRAAVVGNDFPTSTSDPFQTFASGVAKGSNRAIRDIPRVEQPDF</sequence>
<proteinExistence type="predicted"/>
<gene>
    <name evidence="1" type="ORF">ABVK50_29730</name>
</gene>
<name>A0AAU8D1J0_9HYPH</name>
<keyword evidence="1" id="KW-0614">Plasmid</keyword>
<reference evidence="1" key="1">
    <citation type="submission" date="2024-06" db="EMBL/GenBank/DDBJ databases">
        <title>Mesorhizobium karijinii sp. nov., a symbiont of the iconic Swainsona formosa from arid Australia.</title>
        <authorList>
            <person name="Hill Y.J."/>
            <person name="Watkin E.L.J."/>
            <person name="O'Hara G.W."/>
            <person name="Terpolilli J."/>
            <person name="Tye M.L."/>
            <person name="Kohlmeier M.G."/>
        </authorList>
    </citation>
    <scope>NUCLEOTIDE SEQUENCE</scope>
    <source>
        <strain evidence="1">WSM2240</strain>
        <plasmid evidence="1">pMk2240A</plasmid>
    </source>
</reference>
<dbReference type="EMBL" id="CP159256">
    <property type="protein sequence ID" value="XCG52342.1"/>
    <property type="molecule type" value="Genomic_DNA"/>
</dbReference>
<dbReference type="RefSeq" id="WP_353646549.1">
    <property type="nucleotide sequence ID" value="NZ_CP159256.1"/>
</dbReference>
<accession>A0AAU8D1J0</accession>
<geneLocation type="plasmid" evidence="1">
    <name>pMk2240A</name>
</geneLocation>